<feature type="transmembrane region" description="Helical" evidence="1">
    <location>
        <begin position="61"/>
        <end position="86"/>
    </location>
</feature>
<protein>
    <submittedName>
        <fullName evidence="2">Uncharacterized protein</fullName>
    </submittedName>
</protein>
<evidence type="ECO:0000313" key="2">
    <source>
        <dbReference type="EMBL" id="QWK89949.1"/>
    </source>
</evidence>
<keyword evidence="1" id="KW-0812">Transmembrane</keyword>
<feature type="transmembrane region" description="Helical" evidence="1">
    <location>
        <begin position="12"/>
        <end position="28"/>
    </location>
</feature>
<reference evidence="2" key="1">
    <citation type="submission" date="2021-06" db="EMBL/GenBank/DDBJ databases">
        <title>Direct submission.</title>
        <authorList>
            <person name="Lee C.-S."/>
            <person name="Jin L."/>
        </authorList>
    </citation>
    <scope>NUCLEOTIDE SEQUENCE</scope>
    <source>
        <strain evidence="2">Con5</strain>
    </source>
</reference>
<accession>A0A975P4Z8</accession>
<keyword evidence="3" id="KW-1185">Reference proteome</keyword>
<sequence>MMDLIASQVTDPFRIGLIIALIYTALRTRAATGMVVPLLAGIVFVAVIIPATAITSNAAPFWTQVATGVAANAVLLLIGLGIWMGIERARR</sequence>
<feature type="transmembrane region" description="Helical" evidence="1">
    <location>
        <begin position="35"/>
        <end position="55"/>
    </location>
</feature>
<dbReference type="AlphaFoldDB" id="A0A975P4Z8"/>
<dbReference type="RefSeq" id="WP_215506836.1">
    <property type="nucleotide sequence ID" value="NZ_CP076361.1"/>
</dbReference>
<organism evidence="2 3">
    <name type="scientific">Gemmobacter fulvus</name>
    <dbReference type="NCBI Taxonomy" id="2840474"/>
    <lineage>
        <taxon>Bacteria</taxon>
        <taxon>Pseudomonadati</taxon>
        <taxon>Pseudomonadota</taxon>
        <taxon>Alphaproteobacteria</taxon>
        <taxon>Rhodobacterales</taxon>
        <taxon>Paracoccaceae</taxon>
        <taxon>Gemmobacter</taxon>
    </lineage>
</organism>
<gene>
    <name evidence="2" type="ORF">KM031_14090</name>
</gene>
<evidence type="ECO:0000256" key="1">
    <source>
        <dbReference type="SAM" id="Phobius"/>
    </source>
</evidence>
<proteinExistence type="predicted"/>
<keyword evidence="1" id="KW-0472">Membrane</keyword>
<keyword evidence="1" id="KW-1133">Transmembrane helix</keyword>
<evidence type="ECO:0000313" key="3">
    <source>
        <dbReference type="Proteomes" id="UP000679352"/>
    </source>
</evidence>
<name>A0A975P4Z8_9RHOB</name>
<dbReference type="Proteomes" id="UP000679352">
    <property type="component" value="Chromosome"/>
</dbReference>
<dbReference type="KEGG" id="gfu:KM031_14090"/>
<dbReference type="EMBL" id="CP076361">
    <property type="protein sequence ID" value="QWK89949.1"/>
    <property type="molecule type" value="Genomic_DNA"/>
</dbReference>